<feature type="region of interest" description="Disordered" evidence="3">
    <location>
        <begin position="427"/>
        <end position="451"/>
    </location>
</feature>
<dbReference type="STRING" id="1745343.A0A2J6PFR7"/>
<protein>
    <submittedName>
        <fullName evidence="4">TPR-like protein</fullName>
    </submittedName>
</protein>
<gene>
    <name evidence="4" type="ORF">NA56DRAFT_712750</name>
</gene>
<dbReference type="SUPFAM" id="SSF48452">
    <property type="entry name" value="TPR-like"/>
    <property type="match status" value="3"/>
</dbReference>
<keyword evidence="5" id="KW-1185">Reference proteome</keyword>
<sequence>MNALKRVRNIRGGDKTTANLLESPLSTFKELEPDIPIKEPLDVIFVHGLGTKETADIRKSLKTWLRKLRETEGYRVWRFGFDGKELLIEGRQRLMLLAGILLKDIQRMPANPRSGTKDTKLVFIGYGAAGWVIQEALAWYSNTSTQTARRTPMVILLNLPPIASEAALKTYLEQFPKLYPEKGKKINLEFSIIEIIQNNFTNLVKNKLFGPQERRINIPGKANTSPTNSLEVEVLRRETSETQKTSDSTGSSNTDSSAGSGAAQSAEPIPVKGDKTDEEVKSLLRTSLVVEKPPEDMISQSYEQPEYEPLDQQYGSVPANDFLPRSTTGLSTKSTKKSNFNIRLNSSPLTTPEKSDNPMIRISTDVLPVQQIAIREDSPAVENSRKLLSNLTPPSSAPPDVVLDQETSHHLTGAWTASDLDTVTETEKDTARQENSLALKTGSNDSSEETLSAEKQKLRLAFWYQQSGELRKSKALYQSLMNSPAMAQGLDIIRTQIAITWLYEGRVKQAEEVFSELEPKLEADREPQRTWEVRRWLAISLDMQGFYERGRQKLIKINQAYTSFQQAQQVTDIGLLTRSTLALVMGHLGKYREALTHSEKVLELASQVVEKAKIMVRDTDGGKGDQADLTIQLGALGSIQFDRAEILTYVGRYKDAEDLNSQALENIQRNVGSKHVSTLECWSLKARHFASTYRLPEAEEQCQKTLKVMRTEIGKEHPSTLRTLGVLVYVYRLQARLTEALDTAKYLLDKCKSSEAFGKDHPETIRSMWQLAEIYLARGDFSNALRYQDQVVKLADKVLGKVHPSVVNYRACLARVYCKRGSWKDSGELCLDVFDNYVLIISEAFQGTTKISRKQENSKHKETDSRSVIQQALDKARDIIFEKNDDFATLNLSLASTIQCLGVTERERQHGNLEVAREIQTKAYDYMAEKLGQDHVDTLSAKWDLALTKLKRGEEGALHDLEAVTLARRRLLGEDHPDTLAARHHLSAARFNQFGNVSELDEQAEVLRLCIHLLGEEHPTTNSARIDLSNGYHLIRTPGTLAKAEKLRLKALQVQIRTLPHPELSGSAKDSWEQTLVEVGLNESFSAQEESNLNPGKKDDLAEPKPKHWHAQLISSLAALALIYVDLAQSADEEALLSIEPPNPESEKAHQLLVSQYNNKAIALQRAVFLQQQLLPHGEYSPEALESLNTLGLIYQAAGKTTEAMRSYIIVQNHAEDSTVLHFTVQSNLGTLLFGLGQFEMAEEVQTKAYDKRATYGEGVVGDKEYVIAVFNLALTKEELGKREEALGLMGKALKLSRDAFGHSDPTTGRILDTWREWSKTPGL</sequence>
<evidence type="ECO:0000256" key="1">
    <source>
        <dbReference type="ARBA" id="ARBA00022737"/>
    </source>
</evidence>
<evidence type="ECO:0000313" key="5">
    <source>
        <dbReference type="Proteomes" id="UP000235672"/>
    </source>
</evidence>
<proteinExistence type="predicted"/>
<keyword evidence="1" id="KW-0677">Repeat</keyword>
<dbReference type="PANTHER" id="PTHR45641:SF19">
    <property type="entry name" value="NEPHROCYSTIN-3"/>
    <property type="match status" value="1"/>
</dbReference>
<dbReference type="SMART" id="SM00028">
    <property type="entry name" value="TPR"/>
    <property type="match status" value="7"/>
</dbReference>
<feature type="region of interest" description="Disordered" evidence="3">
    <location>
        <begin position="216"/>
        <end position="277"/>
    </location>
</feature>
<keyword evidence="2" id="KW-0802">TPR repeat</keyword>
<accession>A0A2J6PFR7</accession>
<evidence type="ECO:0000256" key="2">
    <source>
        <dbReference type="ARBA" id="ARBA00022803"/>
    </source>
</evidence>
<feature type="compositionally biased region" description="Polar residues" evidence="3">
    <location>
        <begin position="433"/>
        <end position="445"/>
    </location>
</feature>
<name>A0A2J6PFR7_9HELO</name>
<dbReference type="Proteomes" id="UP000235672">
    <property type="component" value="Unassembled WGS sequence"/>
</dbReference>
<evidence type="ECO:0000256" key="3">
    <source>
        <dbReference type="SAM" id="MobiDB-lite"/>
    </source>
</evidence>
<dbReference type="PANTHER" id="PTHR45641">
    <property type="entry name" value="TETRATRICOPEPTIDE REPEAT PROTEIN (AFU_ORTHOLOGUE AFUA_6G03870)"/>
    <property type="match status" value="1"/>
</dbReference>
<dbReference type="Pfam" id="PF13374">
    <property type="entry name" value="TPR_10"/>
    <property type="match status" value="2"/>
</dbReference>
<dbReference type="Gene3D" id="1.25.40.10">
    <property type="entry name" value="Tetratricopeptide repeat domain"/>
    <property type="match status" value="4"/>
</dbReference>
<dbReference type="EMBL" id="KZ613542">
    <property type="protein sequence ID" value="PMD12809.1"/>
    <property type="molecule type" value="Genomic_DNA"/>
</dbReference>
<dbReference type="InterPro" id="IPR019734">
    <property type="entry name" value="TPR_rpt"/>
</dbReference>
<dbReference type="OrthoDB" id="5986190at2759"/>
<organism evidence="4 5">
    <name type="scientific">Hyaloscypha hepaticicola</name>
    <dbReference type="NCBI Taxonomy" id="2082293"/>
    <lineage>
        <taxon>Eukaryota</taxon>
        <taxon>Fungi</taxon>
        <taxon>Dikarya</taxon>
        <taxon>Ascomycota</taxon>
        <taxon>Pezizomycotina</taxon>
        <taxon>Leotiomycetes</taxon>
        <taxon>Helotiales</taxon>
        <taxon>Hyaloscyphaceae</taxon>
        <taxon>Hyaloscypha</taxon>
    </lineage>
</organism>
<evidence type="ECO:0000313" key="4">
    <source>
        <dbReference type="EMBL" id="PMD12809.1"/>
    </source>
</evidence>
<dbReference type="InterPro" id="IPR011990">
    <property type="entry name" value="TPR-like_helical_dom_sf"/>
</dbReference>
<reference evidence="4 5" key="1">
    <citation type="submission" date="2016-05" db="EMBL/GenBank/DDBJ databases">
        <title>A degradative enzymes factory behind the ericoid mycorrhizal symbiosis.</title>
        <authorList>
            <consortium name="DOE Joint Genome Institute"/>
            <person name="Martino E."/>
            <person name="Morin E."/>
            <person name="Grelet G."/>
            <person name="Kuo A."/>
            <person name="Kohler A."/>
            <person name="Daghino S."/>
            <person name="Barry K."/>
            <person name="Choi C."/>
            <person name="Cichocki N."/>
            <person name="Clum A."/>
            <person name="Copeland A."/>
            <person name="Hainaut M."/>
            <person name="Haridas S."/>
            <person name="Labutti K."/>
            <person name="Lindquist E."/>
            <person name="Lipzen A."/>
            <person name="Khouja H.-R."/>
            <person name="Murat C."/>
            <person name="Ohm R."/>
            <person name="Olson A."/>
            <person name="Spatafora J."/>
            <person name="Veneault-Fourrey C."/>
            <person name="Henrissat B."/>
            <person name="Grigoriev I."/>
            <person name="Martin F."/>
            <person name="Perotto S."/>
        </authorList>
    </citation>
    <scope>NUCLEOTIDE SEQUENCE [LARGE SCALE GENOMIC DNA]</scope>
    <source>
        <strain evidence="4 5">UAMH 7357</strain>
    </source>
</reference>
<feature type="compositionally biased region" description="Low complexity" evidence="3">
    <location>
        <begin position="245"/>
        <end position="266"/>
    </location>
</feature>